<keyword evidence="4" id="KW-1185">Reference proteome</keyword>
<dbReference type="Proteomes" id="UP001153712">
    <property type="component" value="Chromosome 2"/>
</dbReference>
<dbReference type="EMBL" id="OU900095">
    <property type="protein sequence ID" value="CAG9859577.1"/>
    <property type="molecule type" value="Genomic_DNA"/>
</dbReference>
<name>A0A9N9TPD2_PHYSR</name>
<dbReference type="GO" id="GO:0005737">
    <property type="term" value="C:cytoplasm"/>
    <property type="evidence" value="ECO:0007669"/>
    <property type="project" value="InterPro"/>
</dbReference>
<evidence type="ECO:0000256" key="1">
    <source>
        <dbReference type="ARBA" id="ARBA00008686"/>
    </source>
</evidence>
<keyword evidence="2" id="KW-0175">Coiled coil</keyword>
<reference evidence="3" key="1">
    <citation type="submission" date="2022-01" db="EMBL/GenBank/DDBJ databases">
        <authorList>
            <person name="King R."/>
        </authorList>
    </citation>
    <scope>NUCLEOTIDE SEQUENCE</scope>
</reference>
<dbReference type="AlphaFoldDB" id="A0A9N9TPD2"/>
<evidence type="ECO:0008006" key="5">
    <source>
        <dbReference type="Google" id="ProtNLM"/>
    </source>
</evidence>
<accession>A0A9N9TPD2</accession>
<gene>
    <name evidence="3" type="ORF">PHYEVI_LOCUS5951</name>
</gene>
<protein>
    <recommendedName>
        <fullName evidence="5">Dysbindin protein homolog</fullName>
    </recommendedName>
</protein>
<sequence length="234" mass="27450">MLSSLKEKILNVTLFNTEEQQIKRNPVNINAGAELLAHFQNQWEDLHELNEKNAAEAAKAAGEIEKITKFVNDNKMNIALINHILSNSNLIKNIDKCTDTIQDLYGLSENLEKQLVELEVLIDQTNFEKLKNRHRYHLEQYEKRKEESFEKYKTELEKKHLKKVEEYEASKKALMQERQQVFQDAFKTDIEMYKNLGTVPSKINSNQNGALLEEIQLDFDQSELDQFFNDEENK</sequence>
<proteinExistence type="inferred from homology"/>
<evidence type="ECO:0000313" key="4">
    <source>
        <dbReference type="Proteomes" id="UP001153712"/>
    </source>
</evidence>
<comment type="similarity">
    <text evidence="1">Belongs to the dysbindin family.</text>
</comment>
<organism evidence="3 4">
    <name type="scientific">Phyllotreta striolata</name>
    <name type="common">Striped flea beetle</name>
    <name type="synonym">Crioceris striolata</name>
    <dbReference type="NCBI Taxonomy" id="444603"/>
    <lineage>
        <taxon>Eukaryota</taxon>
        <taxon>Metazoa</taxon>
        <taxon>Ecdysozoa</taxon>
        <taxon>Arthropoda</taxon>
        <taxon>Hexapoda</taxon>
        <taxon>Insecta</taxon>
        <taxon>Pterygota</taxon>
        <taxon>Neoptera</taxon>
        <taxon>Endopterygota</taxon>
        <taxon>Coleoptera</taxon>
        <taxon>Polyphaga</taxon>
        <taxon>Cucujiformia</taxon>
        <taxon>Chrysomeloidea</taxon>
        <taxon>Chrysomelidae</taxon>
        <taxon>Galerucinae</taxon>
        <taxon>Alticini</taxon>
        <taxon>Phyllotreta</taxon>
    </lineage>
</organism>
<dbReference type="OrthoDB" id="2445127at2759"/>
<dbReference type="PANTHER" id="PTHR16294">
    <property type="entry name" value="DYSTROBREVIN BINDING PROTEIN 1 DYSBINDIN"/>
    <property type="match status" value="1"/>
</dbReference>
<dbReference type="PANTHER" id="PTHR16294:SF6">
    <property type="entry name" value="DYNAMIN N-TERMINAL DOMAIN-CONTAINING PROTEIN"/>
    <property type="match status" value="1"/>
</dbReference>
<evidence type="ECO:0000256" key="2">
    <source>
        <dbReference type="SAM" id="Coils"/>
    </source>
</evidence>
<evidence type="ECO:0000313" key="3">
    <source>
        <dbReference type="EMBL" id="CAG9859577.1"/>
    </source>
</evidence>
<feature type="coiled-coil region" evidence="2">
    <location>
        <begin position="101"/>
        <end position="184"/>
    </location>
</feature>
<dbReference type="InterPro" id="IPR007531">
    <property type="entry name" value="Dysbindin"/>
</dbReference>